<evidence type="ECO:0000256" key="4">
    <source>
        <dbReference type="ARBA" id="ARBA00022525"/>
    </source>
</evidence>
<evidence type="ECO:0000259" key="6">
    <source>
        <dbReference type="PROSITE" id="PS50035"/>
    </source>
</evidence>
<evidence type="ECO:0000313" key="7">
    <source>
        <dbReference type="EMBL" id="SLN17905.1"/>
    </source>
</evidence>
<dbReference type="SUPFAM" id="SSF56024">
    <property type="entry name" value="Phospholipase D/nuclease"/>
    <property type="match status" value="1"/>
</dbReference>
<dbReference type="Proteomes" id="UP000193827">
    <property type="component" value="Unassembled WGS sequence"/>
</dbReference>
<name>A0A1Y5RHY9_9RHOB</name>
<dbReference type="AlphaFoldDB" id="A0A1Y5RHY9"/>
<dbReference type="Pfam" id="PF13091">
    <property type="entry name" value="PLDc_2"/>
    <property type="match status" value="1"/>
</dbReference>
<gene>
    <name evidence="7" type="ORF">PEL8287_00708</name>
</gene>
<dbReference type="GO" id="GO:0006793">
    <property type="term" value="P:phosphorus metabolic process"/>
    <property type="evidence" value="ECO:0007669"/>
    <property type="project" value="UniProtKB-ARBA"/>
</dbReference>
<dbReference type="CDD" id="cd09176">
    <property type="entry name" value="PLDc_unchar6"/>
    <property type="match status" value="1"/>
</dbReference>
<accession>A0A1Y5RHY9</accession>
<organism evidence="7 8">
    <name type="scientific">Roseovarius litorisediminis</name>
    <dbReference type="NCBI Taxonomy" id="1312363"/>
    <lineage>
        <taxon>Bacteria</taxon>
        <taxon>Pseudomonadati</taxon>
        <taxon>Pseudomonadota</taxon>
        <taxon>Alphaproteobacteria</taxon>
        <taxon>Rhodobacterales</taxon>
        <taxon>Roseobacteraceae</taxon>
        <taxon>Roseovarius</taxon>
    </lineage>
</organism>
<sequence length="303" mass="33413">MKIGEHLLSILSRAQTSVQIAAPFIKSHSLERALMAVPAGVTVTCVTRWRPEDIASGVCDLEILDQLSARAGSTLLVHPHLHAKFFAADDLCLVGSANLTHTALGWRSPANLELLVELDSHKHGLNEWWTKLMANSIIATQEMKVALAEQAEALRISGNPIARPEADPEDAEDTTVWAPQCPRWSGLWEAYVGDEDQMPASAMRSAKNDLEMLAIPPGLNEVGFREALTTIFRNTVIVQEIERLSTTGLTDGAAHDLLRSLCGITEKEAARRWQVLKGWLSALFPNEYHVETNQEVLMRGRTL</sequence>
<dbReference type="RefSeq" id="WP_085890995.1">
    <property type="nucleotide sequence ID" value="NZ_FWFL01000002.1"/>
</dbReference>
<evidence type="ECO:0000256" key="2">
    <source>
        <dbReference type="ARBA" id="ARBA00004613"/>
    </source>
</evidence>
<dbReference type="GO" id="GO:0005576">
    <property type="term" value="C:extracellular region"/>
    <property type="evidence" value="ECO:0007669"/>
    <property type="project" value="UniProtKB-SubCell"/>
</dbReference>
<proteinExistence type="predicted"/>
<reference evidence="7 8" key="1">
    <citation type="submission" date="2017-03" db="EMBL/GenBank/DDBJ databases">
        <authorList>
            <person name="Afonso C.L."/>
            <person name="Miller P.J."/>
            <person name="Scott M.A."/>
            <person name="Spackman E."/>
            <person name="Goraichik I."/>
            <person name="Dimitrov K.M."/>
            <person name="Suarez D.L."/>
            <person name="Swayne D.E."/>
        </authorList>
    </citation>
    <scope>NUCLEOTIDE SEQUENCE [LARGE SCALE GENOMIC DNA]</scope>
    <source>
        <strain evidence="7 8">CECT 8287</strain>
    </source>
</reference>
<evidence type="ECO:0000256" key="1">
    <source>
        <dbReference type="ARBA" id="ARBA00003145"/>
    </source>
</evidence>
<dbReference type="InterPro" id="IPR025202">
    <property type="entry name" value="PLD-like_dom"/>
</dbReference>
<protein>
    <recommendedName>
        <fullName evidence="3">Phospholipase D</fullName>
    </recommendedName>
    <alternativeName>
        <fullName evidence="5">Choline phosphatase</fullName>
    </alternativeName>
</protein>
<dbReference type="PROSITE" id="PS50035">
    <property type="entry name" value="PLD"/>
    <property type="match status" value="1"/>
</dbReference>
<dbReference type="GO" id="GO:0003824">
    <property type="term" value="F:catalytic activity"/>
    <property type="evidence" value="ECO:0007669"/>
    <property type="project" value="InterPro"/>
</dbReference>
<dbReference type="EMBL" id="FWFL01000002">
    <property type="protein sequence ID" value="SLN17905.1"/>
    <property type="molecule type" value="Genomic_DNA"/>
</dbReference>
<dbReference type="Gene3D" id="3.30.870.10">
    <property type="entry name" value="Endonuclease Chain A"/>
    <property type="match status" value="1"/>
</dbReference>
<keyword evidence="8" id="KW-1185">Reference proteome</keyword>
<dbReference type="InterPro" id="IPR059166">
    <property type="entry name" value="PLD-like_cat"/>
</dbReference>
<comment type="subcellular location">
    <subcellularLocation>
        <location evidence="2">Secreted</location>
    </subcellularLocation>
</comment>
<dbReference type="OrthoDB" id="7790352at2"/>
<feature type="domain" description="PLD phosphodiesterase" evidence="6">
    <location>
        <begin position="77"/>
        <end position="103"/>
    </location>
</feature>
<evidence type="ECO:0000313" key="8">
    <source>
        <dbReference type="Proteomes" id="UP000193827"/>
    </source>
</evidence>
<comment type="function">
    <text evidence="1">Could be a virulence factor.</text>
</comment>
<keyword evidence="4" id="KW-0964">Secreted</keyword>
<evidence type="ECO:0000256" key="3">
    <source>
        <dbReference type="ARBA" id="ARBA00018392"/>
    </source>
</evidence>
<dbReference type="InterPro" id="IPR001736">
    <property type="entry name" value="PLipase_D/transphosphatidylase"/>
</dbReference>
<evidence type="ECO:0000256" key="5">
    <source>
        <dbReference type="ARBA" id="ARBA00029594"/>
    </source>
</evidence>